<dbReference type="PANTHER" id="PTHR13815">
    <property type="entry name" value="GOLGIN-84"/>
    <property type="match status" value="1"/>
</dbReference>
<comment type="subcellular location">
    <subcellularLocation>
        <location evidence="1">Golgi apparatus membrane</location>
        <topology evidence="1">Single-pass membrane protein</topology>
    </subcellularLocation>
</comment>
<evidence type="ECO:0000256" key="1">
    <source>
        <dbReference type="ARBA" id="ARBA00004194"/>
    </source>
</evidence>
<evidence type="ECO:0000256" key="5">
    <source>
        <dbReference type="ARBA" id="ARBA00023054"/>
    </source>
</evidence>
<feature type="region of interest" description="Disordered" evidence="8">
    <location>
        <begin position="24"/>
        <end position="114"/>
    </location>
</feature>
<feature type="coiled-coil region" evidence="7">
    <location>
        <begin position="432"/>
        <end position="518"/>
    </location>
</feature>
<proteinExistence type="predicted"/>
<feature type="compositionally biased region" description="Low complexity" evidence="8">
    <location>
        <begin position="72"/>
        <end position="84"/>
    </location>
</feature>
<dbReference type="EMBL" id="NBSK02000008">
    <property type="protein sequence ID" value="KAJ0192346.1"/>
    <property type="molecule type" value="Genomic_DNA"/>
</dbReference>
<keyword evidence="4" id="KW-0333">Golgi apparatus</keyword>
<feature type="region of interest" description="Disordered" evidence="8">
    <location>
        <begin position="139"/>
        <end position="265"/>
    </location>
</feature>
<evidence type="ECO:0000313" key="10">
    <source>
        <dbReference type="EMBL" id="KAJ0192346.1"/>
    </source>
</evidence>
<feature type="compositionally biased region" description="Polar residues" evidence="8">
    <location>
        <begin position="28"/>
        <end position="45"/>
    </location>
</feature>
<organism evidence="10 11">
    <name type="scientific">Lactuca sativa</name>
    <name type="common">Garden lettuce</name>
    <dbReference type="NCBI Taxonomy" id="4236"/>
    <lineage>
        <taxon>Eukaryota</taxon>
        <taxon>Viridiplantae</taxon>
        <taxon>Streptophyta</taxon>
        <taxon>Embryophyta</taxon>
        <taxon>Tracheophyta</taxon>
        <taxon>Spermatophyta</taxon>
        <taxon>Magnoliopsida</taxon>
        <taxon>eudicotyledons</taxon>
        <taxon>Gunneridae</taxon>
        <taxon>Pentapetalae</taxon>
        <taxon>asterids</taxon>
        <taxon>campanulids</taxon>
        <taxon>Asterales</taxon>
        <taxon>Asteraceae</taxon>
        <taxon>Cichorioideae</taxon>
        <taxon>Cichorieae</taxon>
        <taxon>Lactucinae</taxon>
        <taxon>Lactuca</taxon>
    </lineage>
</organism>
<keyword evidence="2 9" id="KW-0812">Transmembrane</keyword>
<keyword evidence="11" id="KW-1185">Reference proteome</keyword>
<feature type="coiled-coil region" evidence="7">
    <location>
        <begin position="276"/>
        <end position="356"/>
    </location>
</feature>
<comment type="caution">
    <text evidence="10">The sequence shown here is derived from an EMBL/GenBank/DDBJ whole genome shotgun (WGS) entry which is preliminary data.</text>
</comment>
<feature type="coiled-coil region" evidence="7">
    <location>
        <begin position="543"/>
        <end position="613"/>
    </location>
</feature>
<feature type="compositionally biased region" description="Low complexity" evidence="8">
    <location>
        <begin position="144"/>
        <end position="156"/>
    </location>
</feature>
<keyword evidence="5 7" id="KW-0175">Coiled coil</keyword>
<name>A0A9R1URN4_LACSA</name>
<evidence type="ECO:0008006" key="12">
    <source>
        <dbReference type="Google" id="ProtNLM"/>
    </source>
</evidence>
<gene>
    <name evidence="10" type="ORF">LSAT_V11C800427280</name>
</gene>
<evidence type="ECO:0000256" key="4">
    <source>
        <dbReference type="ARBA" id="ARBA00023034"/>
    </source>
</evidence>
<dbReference type="PANTHER" id="PTHR13815:SF7">
    <property type="entry name" value="GOLGIN SUBFAMILY A MEMBER 5"/>
    <property type="match status" value="1"/>
</dbReference>
<dbReference type="GO" id="GO:0000301">
    <property type="term" value="P:retrograde transport, vesicle recycling within Golgi"/>
    <property type="evidence" value="ECO:0000318"/>
    <property type="project" value="GO_Central"/>
</dbReference>
<evidence type="ECO:0000313" key="11">
    <source>
        <dbReference type="Proteomes" id="UP000235145"/>
    </source>
</evidence>
<feature type="transmembrane region" description="Helical" evidence="9">
    <location>
        <begin position="676"/>
        <end position="696"/>
    </location>
</feature>
<feature type="compositionally biased region" description="Basic and acidic residues" evidence="8">
    <location>
        <begin position="195"/>
        <end position="238"/>
    </location>
</feature>
<evidence type="ECO:0000256" key="8">
    <source>
        <dbReference type="SAM" id="MobiDB-lite"/>
    </source>
</evidence>
<dbReference type="GO" id="GO:0007030">
    <property type="term" value="P:Golgi organization"/>
    <property type="evidence" value="ECO:0000318"/>
    <property type="project" value="GO_Central"/>
</dbReference>
<dbReference type="InterPro" id="IPR019177">
    <property type="entry name" value="Golgin_subfamily_A_member_5"/>
</dbReference>
<keyword evidence="3 9" id="KW-1133">Transmembrane helix</keyword>
<evidence type="ECO:0000256" key="7">
    <source>
        <dbReference type="SAM" id="Coils"/>
    </source>
</evidence>
<reference evidence="10 11" key="1">
    <citation type="journal article" date="2017" name="Nat. Commun.">
        <title>Genome assembly with in vitro proximity ligation data and whole-genome triplication in lettuce.</title>
        <authorList>
            <person name="Reyes-Chin-Wo S."/>
            <person name="Wang Z."/>
            <person name="Yang X."/>
            <person name="Kozik A."/>
            <person name="Arikit S."/>
            <person name="Song C."/>
            <person name="Xia L."/>
            <person name="Froenicke L."/>
            <person name="Lavelle D.O."/>
            <person name="Truco M.J."/>
            <person name="Xia R."/>
            <person name="Zhu S."/>
            <person name="Xu C."/>
            <person name="Xu H."/>
            <person name="Xu X."/>
            <person name="Cox K."/>
            <person name="Korf I."/>
            <person name="Meyers B.C."/>
            <person name="Michelmore R.W."/>
        </authorList>
    </citation>
    <scope>NUCLEOTIDE SEQUENCE [LARGE SCALE GENOMIC DNA]</scope>
    <source>
        <strain evidence="11">cv. Salinas</strain>
        <tissue evidence="10">Seedlings</tissue>
    </source>
</reference>
<feature type="compositionally biased region" description="Basic residues" evidence="8">
    <location>
        <begin position="46"/>
        <end position="57"/>
    </location>
</feature>
<protein>
    <recommendedName>
        <fullName evidence="12">Golgin-84</fullName>
    </recommendedName>
</protein>
<dbReference type="AlphaFoldDB" id="A0A9R1URN4"/>
<dbReference type="Pfam" id="PF09787">
    <property type="entry name" value="Golgin_A5"/>
    <property type="match status" value="1"/>
</dbReference>
<sequence>MAHWLKAAEDLFEVVDRRAKLVVGDELPNSSQSPAPLASNGQGSRAKSKKSKAKPKKEKPSDETSIVDTSIKKTSSRASLSKASSDIDLSTDNDEINHVHSSSTTEDNEQHKVKNDVPVSLYNEDTSNVEVVSSIVNGDIANGSSSKSNEEISSASVTLEENESVKNHPSDDGQDVLLKDQGNEIVINKEGSQSLKDHNLKIEPQIDEKKNQEYKKVQDQLDSPKKIQDEPTSPKKGQDQSGSSKKIQDQLEEAQGLLESSKTTGQSKEARLARVCAGLSSRLQEYKSENAQLEELLVAERDLSKSYETRIKELQKELSLSKEEVNRVESSMLEALATKNAEIEALVNSMEMVKKQAALSEGNLASLQANMESIMRSRELTETRMMQALKEELASAERRAEEEHAAHNATKMAAMEREVELEHRALDASTALAKIQRTADERTAKAVELEQKVALLEVECSSLTQELQDTEARARRGHKKSPEDANQLIQMQAWQEEVERARQGQRDAERKLSSMEASFNAFFLSPFLGLQAVFHEEGIYAEVQKMRVEMAAMKRDAEHYSRQEHMELEKRYRELTDLLYYKQTQLEAMTSEKAAAEFQLEKEMKRIQEAQVEVEKSRFPRRASSSWDEDTDMKALEPLPFHHRHLVGASIQVQKAAKILDTGAVRAMRFLWRYPVARLILLFYMVFVHLFMMYLLHRLQEQADTFSSREFAESMGLGNHTLLP</sequence>
<keyword evidence="6 9" id="KW-0472">Membrane</keyword>
<dbReference type="Proteomes" id="UP000235145">
    <property type="component" value="Unassembled WGS sequence"/>
</dbReference>
<accession>A0A9R1URN4</accession>
<evidence type="ECO:0000256" key="2">
    <source>
        <dbReference type="ARBA" id="ARBA00022692"/>
    </source>
</evidence>
<evidence type="ECO:0000256" key="3">
    <source>
        <dbReference type="ARBA" id="ARBA00022989"/>
    </source>
</evidence>
<feature type="compositionally biased region" description="Basic and acidic residues" evidence="8">
    <location>
        <begin position="163"/>
        <end position="182"/>
    </location>
</feature>
<evidence type="ECO:0000256" key="9">
    <source>
        <dbReference type="SAM" id="Phobius"/>
    </source>
</evidence>
<dbReference type="GO" id="GO:0000139">
    <property type="term" value="C:Golgi membrane"/>
    <property type="evidence" value="ECO:0000318"/>
    <property type="project" value="GO_Central"/>
</dbReference>
<evidence type="ECO:0000256" key="6">
    <source>
        <dbReference type="ARBA" id="ARBA00023136"/>
    </source>
</evidence>
<dbReference type="GO" id="GO:0031985">
    <property type="term" value="C:Golgi cisterna"/>
    <property type="evidence" value="ECO:0000318"/>
    <property type="project" value="GO_Central"/>
</dbReference>